<evidence type="ECO:0000313" key="16">
    <source>
        <dbReference type="Proteomes" id="UP001195483"/>
    </source>
</evidence>
<evidence type="ECO:0000256" key="12">
    <source>
        <dbReference type="ARBA" id="ARBA00023170"/>
    </source>
</evidence>
<evidence type="ECO:0000256" key="6">
    <source>
        <dbReference type="ARBA" id="ARBA00022787"/>
    </source>
</evidence>
<proteinExistence type="inferred from homology"/>
<keyword evidence="10" id="KW-0496">Mitochondrion</keyword>
<dbReference type="CDD" id="cd22884">
    <property type="entry name" value="TOM22"/>
    <property type="match status" value="1"/>
</dbReference>
<comment type="similarity">
    <text evidence="2">Belongs to the Tom22 family.</text>
</comment>
<evidence type="ECO:0000256" key="3">
    <source>
        <dbReference type="ARBA" id="ARBA00016229"/>
    </source>
</evidence>
<keyword evidence="9" id="KW-0811">Translocation</keyword>
<reference evidence="15" key="1">
    <citation type="journal article" date="2021" name="Genome Biol. Evol.">
        <title>A High-Quality Reference Genome for a Parasitic Bivalve with Doubly Uniparental Inheritance (Bivalvia: Unionida).</title>
        <authorList>
            <person name="Smith C.H."/>
        </authorList>
    </citation>
    <scope>NUCLEOTIDE SEQUENCE</scope>
    <source>
        <strain evidence="15">CHS0354</strain>
    </source>
</reference>
<evidence type="ECO:0000256" key="13">
    <source>
        <dbReference type="SAM" id="MobiDB-lite"/>
    </source>
</evidence>
<dbReference type="EMBL" id="JAEAOA010000329">
    <property type="protein sequence ID" value="KAK3607164.1"/>
    <property type="molecule type" value="Genomic_DNA"/>
</dbReference>
<dbReference type="AlphaFoldDB" id="A0AAE0TB87"/>
<accession>A0AAE0TB87</accession>
<dbReference type="PANTHER" id="PTHR12504:SF0">
    <property type="entry name" value="MITOCHONDRIAL IMPORT RECEPTOR SUBUNIT TOM22 HOMOLOG"/>
    <property type="match status" value="1"/>
</dbReference>
<evidence type="ECO:0000256" key="8">
    <source>
        <dbReference type="ARBA" id="ARBA00022989"/>
    </source>
</evidence>
<evidence type="ECO:0000256" key="14">
    <source>
        <dbReference type="SAM" id="Phobius"/>
    </source>
</evidence>
<keyword evidence="11 14" id="KW-0472">Membrane</keyword>
<comment type="caution">
    <text evidence="15">The sequence shown here is derived from an EMBL/GenBank/DDBJ whole genome shotgun (WGS) entry which is preliminary data.</text>
</comment>
<reference evidence="15" key="3">
    <citation type="submission" date="2023-05" db="EMBL/GenBank/DDBJ databases">
        <authorList>
            <person name="Smith C.H."/>
        </authorList>
    </citation>
    <scope>NUCLEOTIDE SEQUENCE</scope>
    <source>
        <strain evidence="15">CHS0354</strain>
        <tissue evidence="15">Mantle</tissue>
    </source>
</reference>
<evidence type="ECO:0000256" key="2">
    <source>
        <dbReference type="ARBA" id="ARBA00009874"/>
    </source>
</evidence>
<protein>
    <recommendedName>
        <fullName evidence="3">Mitochondrial import receptor subunit TOM22 homolog</fullName>
    </recommendedName>
</protein>
<evidence type="ECO:0000256" key="9">
    <source>
        <dbReference type="ARBA" id="ARBA00023010"/>
    </source>
</evidence>
<reference evidence="15" key="2">
    <citation type="journal article" date="2021" name="Genome Biol. Evol.">
        <title>Developing a high-quality reference genome for a parasitic bivalve with doubly uniparental inheritance (Bivalvia: Unionida).</title>
        <authorList>
            <person name="Smith C.H."/>
        </authorList>
    </citation>
    <scope>NUCLEOTIDE SEQUENCE</scope>
    <source>
        <strain evidence="15">CHS0354</strain>
        <tissue evidence="15">Mantle</tissue>
    </source>
</reference>
<keyword evidence="12" id="KW-0675">Receptor</keyword>
<keyword evidence="8 14" id="KW-1133">Transmembrane helix</keyword>
<evidence type="ECO:0000256" key="5">
    <source>
        <dbReference type="ARBA" id="ARBA00022692"/>
    </source>
</evidence>
<dbReference type="GO" id="GO:0005741">
    <property type="term" value="C:mitochondrial outer membrane"/>
    <property type="evidence" value="ECO:0007669"/>
    <property type="project" value="UniProtKB-SubCell"/>
</dbReference>
<organism evidence="15 16">
    <name type="scientific">Potamilus streckersoni</name>
    <dbReference type="NCBI Taxonomy" id="2493646"/>
    <lineage>
        <taxon>Eukaryota</taxon>
        <taxon>Metazoa</taxon>
        <taxon>Spiralia</taxon>
        <taxon>Lophotrochozoa</taxon>
        <taxon>Mollusca</taxon>
        <taxon>Bivalvia</taxon>
        <taxon>Autobranchia</taxon>
        <taxon>Heteroconchia</taxon>
        <taxon>Palaeoheterodonta</taxon>
        <taxon>Unionida</taxon>
        <taxon>Unionoidea</taxon>
        <taxon>Unionidae</taxon>
        <taxon>Ambleminae</taxon>
        <taxon>Lampsilini</taxon>
        <taxon>Potamilus</taxon>
    </lineage>
</organism>
<keyword evidence="5 14" id="KW-0812">Transmembrane</keyword>
<dbReference type="Proteomes" id="UP001195483">
    <property type="component" value="Unassembled WGS sequence"/>
</dbReference>
<comment type="subcellular location">
    <subcellularLocation>
        <location evidence="1">Mitochondrion outer membrane</location>
        <topology evidence="1">Single-pass membrane protein</topology>
    </subcellularLocation>
</comment>
<evidence type="ECO:0000256" key="11">
    <source>
        <dbReference type="ARBA" id="ARBA00023136"/>
    </source>
</evidence>
<keyword evidence="4" id="KW-0813">Transport</keyword>
<dbReference type="GO" id="GO:0006886">
    <property type="term" value="P:intracellular protein transport"/>
    <property type="evidence" value="ECO:0007669"/>
    <property type="project" value="InterPro"/>
</dbReference>
<evidence type="ECO:0000256" key="7">
    <source>
        <dbReference type="ARBA" id="ARBA00022927"/>
    </source>
</evidence>
<keyword evidence="6" id="KW-1000">Mitochondrion outer membrane</keyword>
<dbReference type="PANTHER" id="PTHR12504">
    <property type="entry name" value="MITOCHONDRIAL IMPORT RECEPTOR SUBUNIT TOM22"/>
    <property type="match status" value="1"/>
</dbReference>
<sequence length="139" mass="15288">MASELDPPAVKKQINAHSDDDDDDEELDETLAERLWGLTEMFPEKVRSFVGSATHLAATSIKVGYSYSCSIIWFMASSATLLVLPVMFEMERAQQQEEQMQQQRQILLGPNAAVAGSAGHGMIPGMMPGIMAQQQHHPS</sequence>
<feature type="transmembrane region" description="Helical" evidence="14">
    <location>
        <begin position="65"/>
        <end position="88"/>
    </location>
</feature>
<evidence type="ECO:0000256" key="4">
    <source>
        <dbReference type="ARBA" id="ARBA00022448"/>
    </source>
</evidence>
<evidence type="ECO:0000313" key="15">
    <source>
        <dbReference type="EMBL" id="KAK3607164.1"/>
    </source>
</evidence>
<name>A0AAE0TB87_9BIVA</name>
<evidence type="ECO:0000256" key="1">
    <source>
        <dbReference type="ARBA" id="ARBA00004572"/>
    </source>
</evidence>
<dbReference type="Pfam" id="PF04281">
    <property type="entry name" value="Tom22"/>
    <property type="match status" value="1"/>
</dbReference>
<keyword evidence="7" id="KW-0653">Protein transport</keyword>
<keyword evidence="16" id="KW-1185">Reference proteome</keyword>
<evidence type="ECO:0000256" key="10">
    <source>
        <dbReference type="ARBA" id="ARBA00023128"/>
    </source>
</evidence>
<gene>
    <name evidence="15" type="ORF">CHS0354_004424</name>
</gene>
<dbReference type="InterPro" id="IPR005683">
    <property type="entry name" value="Tom22"/>
</dbReference>
<feature type="region of interest" description="Disordered" evidence="13">
    <location>
        <begin position="1"/>
        <end position="26"/>
    </location>
</feature>